<reference evidence="1 2" key="1">
    <citation type="submission" date="2019-04" db="EMBL/GenBank/DDBJ databases">
        <title>Phreatobacter aquaticus sp. nov.</title>
        <authorList>
            <person name="Choi A."/>
            <person name="Baek K."/>
        </authorList>
    </citation>
    <scope>NUCLEOTIDE SEQUENCE [LARGE SCALE GENOMIC DNA]</scope>
    <source>
        <strain evidence="1 2">NMCR1094</strain>
    </source>
</reference>
<gene>
    <name evidence="1" type="ORF">E8L99_04995</name>
</gene>
<protein>
    <submittedName>
        <fullName evidence="1">Uncharacterized protein</fullName>
    </submittedName>
</protein>
<evidence type="ECO:0000313" key="2">
    <source>
        <dbReference type="Proteomes" id="UP000298588"/>
    </source>
</evidence>
<name>A0A4D7QF01_9HYPH</name>
<dbReference type="AlphaFoldDB" id="A0A4D7QF01"/>
<dbReference type="KEGG" id="paqt:E8L99_04995"/>
<organism evidence="1 2">
    <name type="scientific">Phreatobacter aquaticus</name>
    <dbReference type="NCBI Taxonomy" id="2570229"/>
    <lineage>
        <taxon>Bacteria</taxon>
        <taxon>Pseudomonadati</taxon>
        <taxon>Pseudomonadota</taxon>
        <taxon>Alphaproteobacteria</taxon>
        <taxon>Hyphomicrobiales</taxon>
        <taxon>Phreatobacteraceae</taxon>
        <taxon>Phreatobacter</taxon>
    </lineage>
</organism>
<dbReference type="OrthoDB" id="9801741at2"/>
<proteinExistence type="predicted"/>
<dbReference type="RefSeq" id="WP_137098515.1">
    <property type="nucleotide sequence ID" value="NZ_CP039865.1"/>
</dbReference>
<sequence length="131" mass="14726">MTTLPHGFHKIRLNLARSKDFPDGSSRHGYEFVAPLTADAHIDLARWKEHKALCKVRRFWVGEEDQHGLVVHKPGGAKGATWVFDYDGAATVDDEAGYRFGEHPFQLGEYVSIRDEDGEMHTFVVTSTDAV</sequence>
<accession>A0A4D7QF01</accession>
<dbReference type="EMBL" id="CP039865">
    <property type="protein sequence ID" value="QCK85181.1"/>
    <property type="molecule type" value="Genomic_DNA"/>
</dbReference>
<evidence type="ECO:0000313" key="1">
    <source>
        <dbReference type="EMBL" id="QCK85181.1"/>
    </source>
</evidence>
<keyword evidence="2" id="KW-1185">Reference proteome</keyword>
<dbReference type="Proteomes" id="UP000298588">
    <property type="component" value="Chromosome"/>
</dbReference>